<dbReference type="Gene3D" id="2.60.40.60">
    <property type="entry name" value="Cadherins"/>
    <property type="match status" value="1"/>
</dbReference>
<keyword evidence="5" id="KW-0130">Cell adhesion</keyword>
<evidence type="ECO:0000256" key="1">
    <source>
        <dbReference type="ARBA" id="ARBA00004370"/>
    </source>
</evidence>
<dbReference type="GO" id="GO:0007156">
    <property type="term" value="P:homophilic cell adhesion via plasma membrane adhesion molecules"/>
    <property type="evidence" value="ECO:0007669"/>
    <property type="project" value="InterPro"/>
</dbReference>
<dbReference type="PANTHER" id="PTHR24025">
    <property type="entry name" value="DESMOGLEIN FAMILY MEMBER"/>
    <property type="match status" value="1"/>
</dbReference>
<evidence type="ECO:0000256" key="3">
    <source>
        <dbReference type="ARBA" id="ARBA00022737"/>
    </source>
</evidence>
<keyword evidence="4 8" id="KW-0106">Calcium</keyword>
<evidence type="ECO:0000259" key="10">
    <source>
        <dbReference type="PROSITE" id="PS50268"/>
    </source>
</evidence>
<evidence type="ECO:0000256" key="4">
    <source>
        <dbReference type="ARBA" id="ARBA00022837"/>
    </source>
</evidence>
<reference evidence="11" key="1">
    <citation type="submission" date="2016-11" db="UniProtKB">
        <authorList>
            <consortium name="WormBaseParasite"/>
        </authorList>
    </citation>
    <scope>IDENTIFICATION</scope>
    <source>
        <strain evidence="11">pt0022</strain>
    </source>
</reference>
<evidence type="ECO:0000256" key="6">
    <source>
        <dbReference type="ARBA" id="ARBA00022989"/>
    </source>
</evidence>
<proteinExistence type="predicted"/>
<dbReference type="PROSITE" id="PS50268">
    <property type="entry name" value="CADHERIN_2"/>
    <property type="match status" value="2"/>
</dbReference>
<feature type="transmembrane region" description="Helical" evidence="9">
    <location>
        <begin position="393"/>
        <end position="418"/>
    </location>
</feature>
<dbReference type="PROSITE" id="PS00232">
    <property type="entry name" value="CADHERIN_1"/>
    <property type="match status" value="1"/>
</dbReference>
<keyword evidence="3" id="KW-0677">Repeat</keyword>
<dbReference type="WBParaSite" id="maker-PairedContig_2897-snap-gene-0.13-mRNA-1">
    <property type="protein sequence ID" value="maker-PairedContig_2897-snap-gene-0.13-mRNA-1"/>
    <property type="gene ID" value="maker-PairedContig_2897-snap-gene-0.13"/>
</dbReference>
<evidence type="ECO:0000256" key="5">
    <source>
        <dbReference type="ARBA" id="ARBA00022889"/>
    </source>
</evidence>
<dbReference type="InterPro" id="IPR015919">
    <property type="entry name" value="Cadherin-like_sf"/>
</dbReference>
<comment type="subcellular location">
    <subcellularLocation>
        <location evidence="1">Membrane</location>
    </subcellularLocation>
</comment>
<dbReference type="GO" id="GO:0005886">
    <property type="term" value="C:plasma membrane"/>
    <property type="evidence" value="ECO:0007669"/>
    <property type="project" value="InterPro"/>
</dbReference>
<organism evidence="11">
    <name type="scientific">Wuchereria bancrofti</name>
    <dbReference type="NCBI Taxonomy" id="6293"/>
    <lineage>
        <taxon>Eukaryota</taxon>
        <taxon>Metazoa</taxon>
        <taxon>Ecdysozoa</taxon>
        <taxon>Nematoda</taxon>
        <taxon>Chromadorea</taxon>
        <taxon>Rhabditida</taxon>
        <taxon>Spirurina</taxon>
        <taxon>Spiruromorpha</taxon>
        <taxon>Filarioidea</taxon>
        <taxon>Onchocercidae</taxon>
        <taxon>Wuchereria</taxon>
    </lineage>
</organism>
<feature type="domain" description="Cadherin" evidence="10">
    <location>
        <begin position="6"/>
        <end position="38"/>
    </location>
</feature>
<evidence type="ECO:0000313" key="11">
    <source>
        <dbReference type="WBParaSite" id="maker-PairedContig_2897-snap-gene-0.13-mRNA-1"/>
    </source>
</evidence>
<evidence type="ECO:0000256" key="7">
    <source>
        <dbReference type="ARBA" id="ARBA00023136"/>
    </source>
</evidence>
<dbReference type="InterPro" id="IPR002126">
    <property type="entry name" value="Cadherin-like_dom"/>
</dbReference>
<feature type="domain" description="Cadherin" evidence="10">
    <location>
        <begin position="53"/>
        <end position="116"/>
    </location>
</feature>
<keyword evidence="6 9" id="KW-1133">Transmembrane helix</keyword>
<name>A0A1I8EMA8_WUCBA</name>
<keyword evidence="2 9" id="KW-0812">Transmembrane</keyword>
<dbReference type="GO" id="GO:0005509">
    <property type="term" value="F:calcium ion binding"/>
    <property type="evidence" value="ECO:0007669"/>
    <property type="project" value="UniProtKB-UniRule"/>
</dbReference>
<accession>A0A1I8EMA8</accession>
<evidence type="ECO:0000256" key="8">
    <source>
        <dbReference type="PROSITE-ProRule" id="PRU00043"/>
    </source>
</evidence>
<dbReference type="InterPro" id="IPR020894">
    <property type="entry name" value="Cadherin_CS"/>
</dbReference>
<dbReference type="STRING" id="6293.A0A1I8EMA8"/>
<evidence type="ECO:0000256" key="2">
    <source>
        <dbReference type="ARBA" id="ARBA00022692"/>
    </source>
</evidence>
<dbReference type="GO" id="GO:0005911">
    <property type="term" value="C:cell-cell junction"/>
    <property type="evidence" value="ECO:0007669"/>
    <property type="project" value="TreeGrafter"/>
</dbReference>
<dbReference type="AlphaFoldDB" id="A0A1I8EMA8"/>
<dbReference type="SUPFAM" id="SSF49313">
    <property type="entry name" value="Cadherin-like"/>
    <property type="match status" value="1"/>
</dbReference>
<dbReference type="PANTHER" id="PTHR24025:SF31">
    <property type="entry name" value="NEURAL-CADHERIN"/>
    <property type="match status" value="1"/>
</dbReference>
<keyword evidence="7 9" id="KW-0472">Membrane</keyword>
<sequence length="442" mass="49489">MRISRLKVKAENAVEMDKTATRLLRIEVKDTNDNLPIFSEIHSSVPLVFVIQPGNTIVGRLKAVDIDGAPYNSTYYYIKGTNRDGIFTIDKQTGIVSVTNPNDLKYDEYHLCVLASAYNMSKTPKISFDSNNASMIAFTIRTETNSVVEQANKMKYHFQNNTVSVFGIDSELNIPVTRLKTHQPIITYQFGSVRFTPIQSLNLFSAENEEAPTESAPFFSVDSVSGDIRIDPMISDYAEGVFTFDIVATQQRTATESIQIAHIVKQVHNVKLPSLLKFIFDQNVHLLGLNLEDFKQHLRNALKMEPTMSDISVIFGTPHVYESAGRNRSSVCFHSLRNGIILGQENAISILSATLNSGGTLSRLYQVFKVANIEPCIEPTRTLSSGLMISRSALFWAGLSLVGILILLSFCIYTCFIIRYKNYLNMKKASLGQFFVLFLNLT</sequence>
<evidence type="ECO:0000256" key="9">
    <source>
        <dbReference type="SAM" id="Phobius"/>
    </source>
</evidence>
<protein>
    <submittedName>
        <fullName evidence="11">CA domain-containing protein</fullName>
    </submittedName>
</protein>
<dbReference type="InterPro" id="IPR050971">
    <property type="entry name" value="Cadherin-domain_protein"/>
</dbReference>
<dbReference type="Pfam" id="PF00028">
    <property type="entry name" value="Cadherin"/>
    <property type="match status" value="1"/>
</dbReference>
<dbReference type="CDD" id="cd11304">
    <property type="entry name" value="Cadherin_repeat"/>
    <property type="match status" value="1"/>
</dbReference>